<dbReference type="Gene3D" id="3.40.50.720">
    <property type="entry name" value="NAD(P)-binding Rossmann-like Domain"/>
    <property type="match status" value="1"/>
</dbReference>
<dbReference type="EMBL" id="FQZY01000032">
    <property type="protein sequence ID" value="SHK16340.1"/>
    <property type="molecule type" value="Genomic_DNA"/>
</dbReference>
<keyword evidence="4" id="KW-1185">Reference proteome</keyword>
<dbReference type="GO" id="GO:0016491">
    <property type="term" value="F:oxidoreductase activity"/>
    <property type="evidence" value="ECO:0007669"/>
    <property type="project" value="UniProtKB-KW"/>
</dbReference>
<comment type="similarity">
    <text evidence="1">Belongs to the short-chain dehydrogenases/reductases (SDR) family.</text>
</comment>
<dbReference type="PANTHER" id="PTHR43477:SF1">
    <property type="entry name" value="DIHYDROANTICAPSIN 7-DEHYDROGENASE"/>
    <property type="match status" value="1"/>
</dbReference>
<reference evidence="3 4" key="1">
    <citation type="submission" date="2016-11" db="EMBL/GenBank/DDBJ databases">
        <authorList>
            <person name="Jaros S."/>
            <person name="Januszkiewicz K."/>
            <person name="Wedrychowicz H."/>
        </authorList>
    </citation>
    <scope>NUCLEOTIDE SEQUENCE [LARGE SCALE GENOMIC DNA]</scope>
    <source>
        <strain evidence="3 4">DSM 15480</strain>
    </source>
</reference>
<dbReference type="STRING" id="1121950.SAMN02745243_02349"/>
<gene>
    <name evidence="3" type="ORF">SAMN02745243_02349</name>
</gene>
<dbReference type="OrthoDB" id="9803333at2"/>
<dbReference type="SUPFAM" id="SSF51735">
    <property type="entry name" value="NAD(P)-binding Rossmann-fold domains"/>
    <property type="match status" value="1"/>
</dbReference>
<proteinExistence type="inferred from homology"/>
<dbReference type="InterPro" id="IPR036291">
    <property type="entry name" value="NAD(P)-bd_dom_sf"/>
</dbReference>
<sequence length="248" mass="26994">MLNNKIAMVVGASTGIGLATVRRFIAEGAYVYGVGEDCSAFAELKEQFTFLKCDVTLESDIERVCAEVADKHHTLDSLVTVASKLFRGGVTQVDAALIEEANKHICVMPMLFTKYCTPMLKKSANPSITHDVPMSAYMTELDYLNSSFSTAVINYSRQACSQIRPIRVNTILFGIMTDHLLTPEEVAVYDTPEHLAKIPAGRLGKGSDVAGVNAFLASDKARYLNSWACAVDGGYYTMNPRSMGNNGI</sequence>
<organism evidence="3 4">
    <name type="scientific">Hespellia stercorisuis DSM 15480</name>
    <dbReference type="NCBI Taxonomy" id="1121950"/>
    <lineage>
        <taxon>Bacteria</taxon>
        <taxon>Bacillati</taxon>
        <taxon>Bacillota</taxon>
        <taxon>Clostridia</taxon>
        <taxon>Lachnospirales</taxon>
        <taxon>Lachnospiraceae</taxon>
        <taxon>Hespellia</taxon>
    </lineage>
</organism>
<dbReference type="Pfam" id="PF13561">
    <property type="entry name" value="adh_short_C2"/>
    <property type="match status" value="1"/>
</dbReference>
<name>A0A1M6Q864_9FIRM</name>
<evidence type="ECO:0000256" key="2">
    <source>
        <dbReference type="ARBA" id="ARBA00023002"/>
    </source>
</evidence>
<dbReference type="InterPro" id="IPR051122">
    <property type="entry name" value="SDR_DHRS6-like"/>
</dbReference>
<evidence type="ECO:0000313" key="3">
    <source>
        <dbReference type="EMBL" id="SHK16340.1"/>
    </source>
</evidence>
<dbReference type="CDD" id="cd05233">
    <property type="entry name" value="SDR_c"/>
    <property type="match status" value="1"/>
</dbReference>
<evidence type="ECO:0000313" key="4">
    <source>
        <dbReference type="Proteomes" id="UP000184301"/>
    </source>
</evidence>
<dbReference type="PRINTS" id="PR00081">
    <property type="entry name" value="GDHRDH"/>
</dbReference>
<dbReference type="PANTHER" id="PTHR43477">
    <property type="entry name" value="DIHYDROANTICAPSIN 7-DEHYDROGENASE"/>
    <property type="match status" value="1"/>
</dbReference>
<dbReference type="Proteomes" id="UP000184301">
    <property type="component" value="Unassembled WGS sequence"/>
</dbReference>
<dbReference type="InterPro" id="IPR002347">
    <property type="entry name" value="SDR_fam"/>
</dbReference>
<dbReference type="AlphaFoldDB" id="A0A1M6Q864"/>
<protein>
    <submittedName>
        <fullName evidence="3">NAD(P)-dependent dehydrogenase, short-chain alcohol dehydrogenase family</fullName>
    </submittedName>
</protein>
<keyword evidence="2" id="KW-0560">Oxidoreductase</keyword>
<accession>A0A1M6Q864</accession>
<evidence type="ECO:0000256" key="1">
    <source>
        <dbReference type="ARBA" id="ARBA00006484"/>
    </source>
</evidence>
<dbReference type="RefSeq" id="WP_073110626.1">
    <property type="nucleotide sequence ID" value="NZ_FQZY01000032.1"/>
</dbReference>